<feature type="compositionally biased region" description="Acidic residues" evidence="1">
    <location>
        <begin position="354"/>
        <end position="363"/>
    </location>
</feature>
<dbReference type="EMBL" id="MU006242">
    <property type="protein sequence ID" value="KAF2820021.1"/>
    <property type="molecule type" value="Genomic_DNA"/>
</dbReference>
<accession>A0A6A6ZFY9</accession>
<keyword evidence="3" id="KW-1185">Reference proteome</keyword>
<evidence type="ECO:0000313" key="2">
    <source>
        <dbReference type="EMBL" id="KAF2820021.1"/>
    </source>
</evidence>
<dbReference type="Proteomes" id="UP000799424">
    <property type="component" value="Unassembled WGS sequence"/>
</dbReference>
<feature type="region of interest" description="Disordered" evidence="1">
    <location>
        <begin position="18"/>
        <end position="69"/>
    </location>
</feature>
<evidence type="ECO:0000256" key="1">
    <source>
        <dbReference type="SAM" id="MobiDB-lite"/>
    </source>
</evidence>
<feature type="region of interest" description="Disordered" evidence="1">
    <location>
        <begin position="330"/>
        <end position="363"/>
    </location>
</feature>
<reference evidence="2" key="1">
    <citation type="journal article" date="2020" name="Stud. Mycol.">
        <title>101 Dothideomycetes genomes: a test case for predicting lifestyles and emergence of pathogens.</title>
        <authorList>
            <person name="Haridas S."/>
            <person name="Albert R."/>
            <person name="Binder M."/>
            <person name="Bloem J."/>
            <person name="Labutti K."/>
            <person name="Salamov A."/>
            <person name="Andreopoulos B."/>
            <person name="Baker S."/>
            <person name="Barry K."/>
            <person name="Bills G."/>
            <person name="Bluhm B."/>
            <person name="Cannon C."/>
            <person name="Castanera R."/>
            <person name="Culley D."/>
            <person name="Daum C."/>
            <person name="Ezra D."/>
            <person name="Gonzalez J."/>
            <person name="Henrissat B."/>
            <person name="Kuo A."/>
            <person name="Liang C."/>
            <person name="Lipzen A."/>
            <person name="Lutzoni F."/>
            <person name="Magnuson J."/>
            <person name="Mondo S."/>
            <person name="Nolan M."/>
            <person name="Ohm R."/>
            <person name="Pangilinan J."/>
            <person name="Park H.-J."/>
            <person name="Ramirez L."/>
            <person name="Alfaro M."/>
            <person name="Sun H."/>
            <person name="Tritt A."/>
            <person name="Yoshinaga Y."/>
            <person name="Zwiers L.-H."/>
            <person name="Turgeon B."/>
            <person name="Goodwin S."/>
            <person name="Spatafora J."/>
            <person name="Crous P."/>
            <person name="Grigoriev I."/>
        </authorList>
    </citation>
    <scope>NUCLEOTIDE SEQUENCE</scope>
    <source>
        <strain evidence="2">CBS 113818</strain>
    </source>
</reference>
<name>A0A6A6ZFY9_9PLEO</name>
<evidence type="ECO:0000313" key="3">
    <source>
        <dbReference type="Proteomes" id="UP000799424"/>
    </source>
</evidence>
<feature type="compositionally biased region" description="Basic and acidic residues" evidence="1">
    <location>
        <begin position="30"/>
        <end position="46"/>
    </location>
</feature>
<feature type="compositionally biased region" description="Basic residues" evidence="1">
    <location>
        <begin position="338"/>
        <end position="349"/>
    </location>
</feature>
<gene>
    <name evidence="2" type="ORF">CC86DRAFT_412491</name>
</gene>
<proteinExistence type="predicted"/>
<dbReference type="AlphaFoldDB" id="A0A6A6ZFY9"/>
<protein>
    <submittedName>
        <fullName evidence="2">Uncharacterized protein</fullName>
    </submittedName>
</protein>
<organism evidence="2 3">
    <name type="scientific">Ophiobolus disseminans</name>
    <dbReference type="NCBI Taxonomy" id="1469910"/>
    <lineage>
        <taxon>Eukaryota</taxon>
        <taxon>Fungi</taxon>
        <taxon>Dikarya</taxon>
        <taxon>Ascomycota</taxon>
        <taxon>Pezizomycotina</taxon>
        <taxon>Dothideomycetes</taxon>
        <taxon>Pleosporomycetidae</taxon>
        <taxon>Pleosporales</taxon>
        <taxon>Pleosporineae</taxon>
        <taxon>Phaeosphaeriaceae</taxon>
        <taxon>Ophiobolus</taxon>
    </lineage>
</organism>
<dbReference type="OrthoDB" id="3786709at2759"/>
<sequence length="363" mass="40661">MHPHHHFSSVSNCQEAAFTTSGSSSHHTTKRAESKECPAHVSDHEYGNVNRMDSNGPPSPALSYESATDKDFNPDCQYLTDQNIGEHISALMKSPSLSEQHKLLVLASLPPSVLEEAYKGHIASYGPPQVSSSIQQLSTLGDLSEDNYLPLVEHIVPSPNPAAPPPVYPSYVGRFTTSEQARRHRKRARLPPKAQAPDVTRVRRYGRKYWVRRIYEAMIDITYVSDSDSSIHRQRFVASATFEPADLEATAHHIFDSALAVHERGWSRPNVYYKKVVRGKLIDVSEKSLESRLARICYCLRQKKATVDDAVRGGITLALLCDNPEARAFTKASNNTGNKKRGEKLRKINRQAEEEQDDQDESE</sequence>